<dbReference type="InterPro" id="IPR016187">
    <property type="entry name" value="CTDL_fold"/>
</dbReference>
<evidence type="ECO:0000256" key="1">
    <source>
        <dbReference type="SAM" id="SignalP"/>
    </source>
</evidence>
<reference evidence="5" key="2">
    <citation type="submission" date="2010-08" db="EMBL/GenBank/DDBJ databases">
        <title>Complete sequence of Fibrobacter succinogenes subsp. succinogenes S85.</title>
        <authorList>
            <person name="Durkin A.S."/>
            <person name="Nelson K.E."/>
            <person name="Morrison M."/>
            <person name="Forsberg C.W."/>
            <person name="Wilson D.B."/>
            <person name="Russell J.B."/>
            <person name="Cann I.K.O."/>
            <person name="Mackie R.I."/>
            <person name="White B.A."/>
        </authorList>
    </citation>
    <scope>NUCLEOTIDE SEQUENCE [LARGE SCALE GENOMIC DNA]</scope>
    <source>
        <strain evidence="5">ATCC 19169 / S85</strain>
    </source>
</reference>
<dbReference type="RefSeq" id="WP_014547190.1">
    <property type="nucleotide sequence ID" value="NC_013410.1"/>
</dbReference>
<dbReference type="HOGENOM" id="CLU_561123_0_0_0"/>
<feature type="chain" id="PRO_5003000233" evidence="1">
    <location>
        <begin position="20"/>
        <end position="440"/>
    </location>
</feature>
<accession>C9RMD7</accession>
<feature type="signal peptide" evidence="1">
    <location>
        <begin position="1"/>
        <end position="19"/>
    </location>
</feature>
<dbReference type="InterPro" id="IPR051043">
    <property type="entry name" value="Sulfatase_Mod_Factor_Kinase"/>
</dbReference>
<dbReference type="PANTHER" id="PTHR23150:SF19">
    <property type="entry name" value="FORMYLGLYCINE-GENERATING ENZYME"/>
    <property type="match status" value="1"/>
</dbReference>
<dbReference type="EMBL" id="CP001792">
    <property type="protein sequence ID" value="ACX76169.1"/>
    <property type="molecule type" value="Genomic_DNA"/>
</dbReference>
<evidence type="ECO:0000259" key="2">
    <source>
        <dbReference type="Pfam" id="PF03781"/>
    </source>
</evidence>
<gene>
    <name evidence="3" type="ordered locus">Fisuc_2584</name>
    <name evidence="4" type="ordered locus">FSU_3154</name>
</gene>
<dbReference type="InterPro" id="IPR042095">
    <property type="entry name" value="SUMF_sf"/>
</dbReference>
<dbReference type="EMBL" id="CP002158">
    <property type="protein sequence ID" value="ADL26336.1"/>
    <property type="molecule type" value="Genomic_DNA"/>
</dbReference>
<dbReference type="KEGG" id="fsc:FSU_3154"/>
<dbReference type="KEGG" id="fsu:Fisuc_2584"/>
<reference evidence="4" key="3">
    <citation type="submission" date="2010-08" db="EMBL/GenBank/DDBJ databases">
        <authorList>
            <person name="Durkin A.S."/>
            <person name="Nelson K.E."/>
            <person name="Morrison M."/>
            <person name="Forsberg C.W."/>
            <person name="Wilson D.B."/>
            <person name="Russell J.B."/>
            <person name="Cann I.K.O."/>
            <person name="Mackie R.I."/>
            <person name="White B.A."/>
        </authorList>
    </citation>
    <scope>NUCLEOTIDE SEQUENCE</scope>
    <source>
        <strain evidence="4">S85</strain>
    </source>
</reference>
<dbReference type="GO" id="GO:0120147">
    <property type="term" value="F:formylglycine-generating oxidase activity"/>
    <property type="evidence" value="ECO:0007669"/>
    <property type="project" value="TreeGrafter"/>
</dbReference>
<dbReference type="eggNOG" id="COG1262">
    <property type="taxonomic scope" value="Bacteria"/>
</dbReference>
<reference evidence="3 6" key="1">
    <citation type="submission" date="2009-10" db="EMBL/GenBank/DDBJ databases">
        <title>Complete sequence of Fibrobacter succinogenes subsp. succinogenes S85.</title>
        <authorList>
            <consortium name="US DOE Joint Genome Institute"/>
            <person name="Lucas S."/>
            <person name="Copeland A."/>
            <person name="Lapidus A."/>
            <person name="Glavina del Rio T."/>
            <person name="Tice H."/>
            <person name="Bruce D."/>
            <person name="Goodwin L."/>
            <person name="Pitluck S."/>
            <person name="Chertkov O."/>
            <person name="Detter J.C."/>
            <person name="Han C."/>
            <person name="Tapia R."/>
            <person name="Larimer F."/>
            <person name="Land M."/>
            <person name="Hauser L."/>
            <person name="Kyrpides N."/>
            <person name="Mikhailova N."/>
            <person name="Weimer P.J."/>
            <person name="Stevenson D.M."/>
            <person name="Boyum J."/>
            <person name="Brumm P.I."/>
            <person name="Mead D."/>
        </authorList>
    </citation>
    <scope>NUCLEOTIDE SEQUENCE [LARGE SCALE GENOMIC DNA]</scope>
    <source>
        <strain evidence="6">ATCC 19169 / S85</strain>
        <strain evidence="3">S85</strain>
    </source>
</reference>
<organism evidence="4 5">
    <name type="scientific">Fibrobacter succinogenes (strain ATCC 19169 / S85)</name>
    <dbReference type="NCBI Taxonomy" id="59374"/>
    <lineage>
        <taxon>Bacteria</taxon>
        <taxon>Pseudomonadati</taxon>
        <taxon>Fibrobacterota</taxon>
        <taxon>Fibrobacteria</taxon>
        <taxon>Fibrobacterales</taxon>
        <taxon>Fibrobacteraceae</taxon>
        <taxon>Fibrobacter</taxon>
    </lineage>
</organism>
<keyword evidence="6" id="KW-1185">Reference proteome</keyword>
<name>C9RMD7_FIBSS</name>
<dbReference type="InterPro" id="IPR005532">
    <property type="entry name" value="SUMF_dom"/>
</dbReference>
<dbReference type="Proteomes" id="UP000001497">
    <property type="component" value="Chromosome"/>
</dbReference>
<proteinExistence type="predicted"/>
<dbReference type="Gene3D" id="3.90.1580.10">
    <property type="entry name" value="paralog of FGE (formylglycine-generating enzyme)"/>
    <property type="match status" value="1"/>
</dbReference>
<dbReference type="AlphaFoldDB" id="C9RMD7"/>
<sequence length="440" mass="50412">MKIKILLLCVSFFVLVLNACSNSVKKQDISAGIIKQFSPIERIFDVIRDSLGEENWLEVEKNENVKICVDQKVFAWKTVLKSSVLNDSCLVFQAPTLVGVETVDVSFSEADSSHKINLAIGMKYLNFKNEEVLLGFNTCRENQLVGRCKNEDPERLFSVTGTYLVDKYPVTNCEFTQLMWDSIPATSLYRNESLRKDYYEDWLNRKSASKRNENCITQDTAANTVSLFQAMKYANARSIREGLKPYYIFAPVEEYAERESILSTTQRIVTRRDFTIHDIKYIQVSDDSTSNGYRLPYYNEWMMFARGGDKKNMAPWGDSSGTFEKTKKYARFKTKMVSFETEPVGQLTPNGYGLYDMFGLVQEHVLLKSSLFRGDLGFASCLKGGDYHVSLEDGSDDTLSPYWKWISYGYYEPGHQGYGAGFRLIRNIGNNAKWTYLKSK</sequence>
<dbReference type="SUPFAM" id="SSF56436">
    <property type="entry name" value="C-type lectin-like"/>
    <property type="match status" value="1"/>
</dbReference>
<evidence type="ECO:0000313" key="4">
    <source>
        <dbReference type="EMBL" id="ADL26336.1"/>
    </source>
</evidence>
<dbReference type="OrthoDB" id="9806129at2"/>
<evidence type="ECO:0000313" key="5">
    <source>
        <dbReference type="Proteomes" id="UP000000517"/>
    </source>
</evidence>
<dbReference type="PANTHER" id="PTHR23150">
    <property type="entry name" value="SULFATASE MODIFYING FACTOR 1, 2"/>
    <property type="match status" value="1"/>
</dbReference>
<keyword evidence="1" id="KW-0732">Signal</keyword>
<dbReference type="Proteomes" id="UP000000517">
    <property type="component" value="Chromosome"/>
</dbReference>
<protein>
    <submittedName>
        <fullName evidence="4">Conserved domain protein</fullName>
    </submittedName>
</protein>
<feature type="domain" description="Sulfatase-modifying factor enzyme-like" evidence="2">
    <location>
        <begin position="148"/>
        <end position="364"/>
    </location>
</feature>
<evidence type="ECO:0000313" key="3">
    <source>
        <dbReference type="EMBL" id="ACX76169.1"/>
    </source>
</evidence>
<evidence type="ECO:0000313" key="6">
    <source>
        <dbReference type="Proteomes" id="UP000001497"/>
    </source>
</evidence>
<dbReference type="STRING" id="59374.FSU_3154"/>
<dbReference type="Pfam" id="PF03781">
    <property type="entry name" value="FGE-sulfatase"/>
    <property type="match status" value="1"/>
</dbReference>